<dbReference type="PANTHER" id="PTHR46967">
    <property type="entry name" value="INSULIN-LIKE GROWTH FACTOR BINDING PROTEIN,N-TERMINAL"/>
    <property type="match status" value="1"/>
</dbReference>
<dbReference type="EMBL" id="GDID01004560">
    <property type="protein sequence ID" value="JAP92046.1"/>
    <property type="molecule type" value="Transcribed_RNA"/>
</dbReference>
<dbReference type="PANTHER" id="PTHR46967:SF1">
    <property type="entry name" value="KERATIN-ASSOCIATED PROTEIN 16-1-LIKE"/>
    <property type="match status" value="1"/>
</dbReference>
<feature type="domain" description="Tyrosine-protein kinase ephrin type A/B receptor-like" evidence="1">
    <location>
        <begin position="253"/>
        <end position="293"/>
    </location>
</feature>
<dbReference type="SMART" id="SM00261">
    <property type="entry name" value="FU"/>
    <property type="match status" value="4"/>
</dbReference>
<dbReference type="InterPro" id="IPR009030">
    <property type="entry name" value="Growth_fac_rcpt_cys_sf"/>
</dbReference>
<dbReference type="SUPFAM" id="SSF57184">
    <property type="entry name" value="Growth factor receptor domain"/>
    <property type="match status" value="3"/>
</dbReference>
<dbReference type="AlphaFoldDB" id="A0A146K909"/>
<gene>
    <name evidence="2" type="ORF">TPC1_16135</name>
</gene>
<reference evidence="2" key="1">
    <citation type="submission" date="2015-07" db="EMBL/GenBank/DDBJ databases">
        <title>Adaptation to a free-living lifestyle via gene acquisitions in the diplomonad Trepomonas sp. PC1.</title>
        <authorList>
            <person name="Xu F."/>
            <person name="Jerlstrom-Hultqvist J."/>
            <person name="Kolisko M."/>
            <person name="Simpson A.G.B."/>
            <person name="Roger A.J."/>
            <person name="Svard S.G."/>
            <person name="Andersson J.O."/>
        </authorList>
    </citation>
    <scope>NUCLEOTIDE SEQUENCE</scope>
    <source>
        <strain evidence="2">PC1</strain>
    </source>
</reference>
<name>A0A146K909_9EUKA</name>
<proteinExistence type="predicted"/>
<evidence type="ECO:0000313" key="2">
    <source>
        <dbReference type="EMBL" id="JAP92046.1"/>
    </source>
</evidence>
<protein>
    <submittedName>
        <fullName evidence="2">Mastigoneme-like protein</fullName>
    </submittedName>
</protein>
<dbReference type="Pfam" id="PF07699">
    <property type="entry name" value="Ephrin_rec_like"/>
    <property type="match status" value="1"/>
</dbReference>
<sequence>FVALQSCHLHSSTDLLSDVILYDDGTCDLFNYFGPPVDAGDCSYPFKYELLGSFGYRNDQICDQFYIFEQLANQFICLENTILNSRACPRDLSYVLNGRCVEWCGPPTYFIQKKNCLTECDFYSLQNESLCYKNCINLLITQTKTCTDECPELFVQQNQNCVCDQNFSLIFQNCSCKEGYVVQNGFCEICPAGTFQSELVCQVCEFGYIQVQNGQTLCYNCESGQQYISSTVCVDCDPGFFQKLQQCEVCPRGSYSAQKADYCIQCEPGSYQDQPGKDSCIDCPAGSSQDKYGQFQCVQCDEGTFSSQIGSKKCQECGPGAFQNQSGQQNCDQCDPGSVSSSSHSQCVQCDAGQQTNTDQTICTPCEPGYYKTNKLCEQCPSGSISSLGQAECQPCLAGQQANTQQTVCENCNPGFYNQFERGFCQTCPLGSVSSQHALQCVGCQPGTFADLVNQKCVSCPNQQYNPFYNQSSCFECGSLQASFLNHTACLKYENDIDCSTCKFQLKESETQFVCYGEMLCLQSGLLAYQLSVDWFQCTVPSDCILEKFVKPGLRICTDLQNCSAILYEDYFQCFEKDCVVFDLICFPESNCTSILEFDGENEKCVQFCEDLVNISNNYKTCAESSNCQYFTKVLSQDEFSCKNDSNCFQLTQILNQTHFQCVSQGCQLVSYIINQTHFQCFQFSENLFLNDSAYTNQEISKCFPQFLIQTNYYKCAPNIQIQDYIGTKTVSVCNQAAICAVGDNQQKEKTIIFTQTDLCGIDLILFNKDCKKTQQIVLKDPIGEGHIVDSCQLIYKNECIFQKCESSYIWGWGECHQNCEQQVQFGRCVIYGKDEETEQWQW</sequence>
<dbReference type="InterPro" id="IPR006212">
    <property type="entry name" value="Furin_repeat"/>
</dbReference>
<dbReference type="Gene3D" id="2.10.50.10">
    <property type="entry name" value="Tumor Necrosis Factor Receptor, subunit A, domain 2"/>
    <property type="match status" value="4"/>
</dbReference>
<dbReference type="InterPro" id="IPR011641">
    <property type="entry name" value="Tyr-kin_ephrin_A/B_rcpt-like"/>
</dbReference>
<organism evidence="2">
    <name type="scientific">Trepomonas sp. PC1</name>
    <dbReference type="NCBI Taxonomy" id="1076344"/>
    <lineage>
        <taxon>Eukaryota</taxon>
        <taxon>Metamonada</taxon>
        <taxon>Diplomonadida</taxon>
        <taxon>Hexamitidae</taxon>
        <taxon>Hexamitinae</taxon>
        <taxon>Trepomonas</taxon>
    </lineage>
</organism>
<evidence type="ECO:0000259" key="1">
    <source>
        <dbReference type="Pfam" id="PF07699"/>
    </source>
</evidence>
<feature type="non-terminal residue" evidence="2">
    <location>
        <position position="1"/>
    </location>
</feature>
<dbReference type="SMART" id="SM01411">
    <property type="entry name" value="Ephrin_rec_like"/>
    <property type="match status" value="7"/>
</dbReference>
<accession>A0A146K909</accession>